<evidence type="ECO:0000256" key="1">
    <source>
        <dbReference type="SAM" id="Phobius"/>
    </source>
</evidence>
<dbReference type="AlphaFoldDB" id="A0A9D2SYX4"/>
<reference evidence="2" key="2">
    <citation type="submission" date="2021-04" db="EMBL/GenBank/DDBJ databases">
        <authorList>
            <person name="Gilroy R."/>
        </authorList>
    </citation>
    <scope>NUCLEOTIDE SEQUENCE</scope>
    <source>
        <strain evidence="2">CHK186-1790</strain>
    </source>
</reference>
<dbReference type="EMBL" id="DWWJ01000093">
    <property type="protein sequence ID" value="HJC40918.1"/>
    <property type="molecule type" value="Genomic_DNA"/>
</dbReference>
<feature type="transmembrane region" description="Helical" evidence="1">
    <location>
        <begin position="49"/>
        <end position="66"/>
    </location>
</feature>
<gene>
    <name evidence="2" type="ORF">H9701_05125</name>
</gene>
<evidence type="ECO:0000313" key="2">
    <source>
        <dbReference type="EMBL" id="HJC40918.1"/>
    </source>
</evidence>
<organism evidence="2 3">
    <name type="scientific">Candidatus Intestinimonas pullistercoris</name>
    <dbReference type="NCBI Taxonomy" id="2838623"/>
    <lineage>
        <taxon>Bacteria</taxon>
        <taxon>Bacillati</taxon>
        <taxon>Bacillota</taxon>
        <taxon>Clostridia</taxon>
        <taxon>Eubacteriales</taxon>
        <taxon>Intestinimonas</taxon>
    </lineage>
</organism>
<dbReference type="InterPro" id="IPR008875">
    <property type="entry name" value="TraX"/>
</dbReference>
<evidence type="ECO:0000313" key="3">
    <source>
        <dbReference type="Proteomes" id="UP000823882"/>
    </source>
</evidence>
<protein>
    <submittedName>
        <fullName evidence="2">Conjugal transfer protein TraX</fullName>
    </submittedName>
</protein>
<feature type="transmembrane region" description="Helical" evidence="1">
    <location>
        <begin position="218"/>
        <end position="238"/>
    </location>
</feature>
<feature type="transmembrane region" description="Helical" evidence="1">
    <location>
        <begin position="102"/>
        <end position="119"/>
    </location>
</feature>
<keyword evidence="1" id="KW-0812">Transmembrane</keyword>
<comment type="caution">
    <text evidence="2">The sequence shown here is derived from an EMBL/GenBank/DDBJ whole genome shotgun (WGS) entry which is preliminary data.</text>
</comment>
<keyword evidence="1" id="KW-1133">Transmembrane helix</keyword>
<dbReference type="Pfam" id="PF05857">
    <property type="entry name" value="TraX"/>
    <property type="match status" value="1"/>
</dbReference>
<name>A0A9D2SYX4_9FIRM</name>
<feature type="transmembrane region" description="Helical" evidence="1">
    <location>
        <begin position="250"/>
        <end position="270"/>
    </location>
</feature>
<feature type="transmembrane region" description="Helical" evidence="1">
    <location>
        <begin position="126"/>
        <end position="142"/>
    </location>
</feature>
<sequence length="271" mass="30183">MPEPVRPSGGLTATQLKYLAACFMVVDHVGMLLDPLAAWFGPTELPRYLLRYLGRLAFPIFAYFAAQGCRKTHDYRGYLLRLGAFGAVTHAVAFFATGGTDGSVVATFFLAALAIWLWRRLSAQRLAPLGALAVLGLLILAHLLRVDYGWVGVLTVLAVYACGEDRRRQLLALAACLLLYYAAGSLWTYWSPVLEALREGGALFQAELAARLPYFQRFYLPHTLLMTSCSLLTLPLLARYNGQRGNGNRWFFYWFYPGHLVALYALSMLLS</sequence>
<feature type="transmembrane region" description="Helical" evidence="1">
    <location>
        <begin position="78"/>
        <end position="96"/>
    </location>
</feature>
<keyword evidence="1" id="KW-0472">Membrane</keyword>
<feature type="transmembrane region" description="Helical" evidence="1">
    <location>
        <begin position="170"/>
        <end position="190"/>
    </location>
</feature>
<proteinExistence type="predicted"/>
<dbReference type="Proteomes" id="UP000823882">
    <property type="component" value="Unassembled WGS sequence"/>
</dbReference>
<feature type="transmembrane region" description="Helical" evidence="1">
    <location>
        <begin position="148"/>
        <end position="163"/>
    </location>
</feature>
<accession>A0A9D2SYX4</accession>
<reference evidence="2" key="1">
    <citation type="journal article" date="2021" name="PeerJ">
        <title>Extensive microbial diversity within the chicken gut microbiome revealed by metagenomics and culture.</title>
        <authorList>
            <person name="Gilroy R."/>
            <person name="Ravi A."/>
            <person name="Getino M."/>
            <person name="Pursley I."/>
            <person name="Horton D.L."/>
            <person name="Alikhan N.F."/>
            <person name="Baker D."/>
            <person name="Gharbi K."/>
            <person name="Hall N."/>
            <person name="Watson M."/>
            <person name="Adriaenssens E.M."/>
            <person name="Foster-Nyarko E."/>
            <person name="Jarju S."/>
            <person name="Secka A."/>
            <person name="Antonio M."/>
            <person name="Oren A."/>
            <person name="Chaudhuri R.R."/>
            <person name="La Ragione R."/>
            <person name="Hildebrand F."/>
            <person name="Pallen M.J."/>
        </authorList>
    </citation>
    <scope>NUCLEOTIDE SEQUENCE</scope>
    <source>
        <strain evidence="2">CHK186-1790</strain>
    </source>
</reference>